<protein>
    <submittedName>
        <fullName evidence="1">Uncharacterized protein</fullName>
    </submittedName>
</protein>
<evidence type="ECO:0000313" key="1">
    <source>
        <dbReference type="EMBL" id="MED6242131.1"/>
    </source>
</evidence>
<accession>A0ABU7AWJ8</accession>
<reference evidence="1 2" key="1">
    <citation type="submission" date="2021-07" db="EMBL/GenBank/DDBJ databases">
        <authorList>
            <person name="Palmer J.M."/>
        </authorList>
    </citation>
    <scope>NUCLEOTIDE SEQUENCE [LARGE SCALE GENOMIC DNA]</scope>
    <source>
        <strain evidence="1 2">AT_MEX2019</strain>
        <tissue evidence="1">Muscle</tissue>
    </source>
</reference>
<dbReference type="EMBL" id="JAHUTI010030557">
    <property type="protein sequence ID" value="MED6242131.1"/>
    <property type="molecule type" value="Genomic_DNA"/>
</dbReference>
<organism evidence="1 2">
    <name type="scientific">Ataeniobius toweri</name>
    <dbReference type="NCBI Taxonomy" id="208326"/>
    <lineage>
        <taxon>Eukaryota</taxon>
        <taxon>Metazoa</taxon>
        <taxon>Chordata</taxon>
        <taxon>Craniata</taxon>
        <taxon>Vertebrata</taxon>
        <taxon>Euteleostomi</taxon>
        <taxon>Actinopterygii</taxon>
        <taxon>Neopterygii</taxon>
        <taxon>Teleostei</taxon>
        <taxon>Neoteleostei</taxon>
        <taxon>Acanthomorphata</taxon>
        <taxon>Ovalentaria</taxon>
        <taxon>Atherinomorphae</taxon>
        <taxon>Cyprinodontiformes</taxon>
        <taxon>Goodeidae</taxon>
        <taxon>Ataeniobius</taxon>
    </lineage>
</organism>
<evidence type="ECO:0000313" key="2">
    <source>
        <dbReference type="Proteomes" id="UP001345963"/>
    </source>
</evidence>
<sequence length="99" mass="11270">MPAGAPVPEQVYWLERQESTPAQYRWVLLVGKEAQAGDRELLVNVSQLSAAHQSTVNWSMATSYCNGEMQTEDKLVLLEQQSMFLHCPIEFSNIRIFLI</sequence>
<proteinExistence type="predicted"/>
<name>A0ABU7AWJ8_9TELE</name>
<comment type="caution">
    <text evidence="1">The sequence shown here is derived from an EMBL/GenBank/DDBJ whole genome shotgun (WGS) entry which is preliminary data.</text>
</comment>
<dbReference type="Proteomes" id="UP001345963">
    <property type="component" value="Unassembled WGS sequence"/>
</dbReference>
<keyword evidence="2" id="KW-1185">Reference proteome</keyword>
<gene>
    <name evidence="1" type="ORF">ATANTOWER_000550</name>
</gene>